<dbReference type="SUPFAM" id="SSF100985">
    <property type="entry name" value="Sporulation inhibitor Sda"/>
    <property type="match status" value="1"/>
</dbReference>
<dbReference type="Proteomes" id="UP000285882">
    <property type="component" value="Chromosome"/>
</dbReference>
<reference evidence="1 2" key="1">
    <citation type="submission" date="2018-01" db="EMBL/GenBank/DDBJ databases">
        <title>Complete genome sequencing of Sporolactobacillus terrae DLG3.</title>
        <authorList>
            <person name="Nam Y.-D."/>
            <person name="Kang J."/>
            <person name="Chung W.-H."/>
        </authorList>
    </citation>
    <scope>NUCLEOTIDE SEQUENCE [LARGE SCALE GENOMIC DNA]</scope>
    <source>
        <strain evidence="1 2">DLG3</strain>
    </source>
</reference>
<dbReference type="GO" id="GO:0004860">
    <property type="term" value="F:protein kinase inhibitor activity"/>
    <property type="evidence" value="ECO:0007669"/>
    <property type="project" value="UniProtKB-KW"/>
</dbReference>
<dbReference type="Pfam" id="PF08970">
    <property type="entry name" value="Sda"/>
    <property type="match status" value="1"/>
</dbReference>
<sequence>MDILSDDLLIESYVKAKEYKLSADFIRLIEEEIKRRSLDKEMKQTG</sequence>
<name>A0ABX5Q8B1_9BACL</name>
<gene>
    <name evidence="1" type="ORF">C0674_09625</name>
</gene>
<evidence type="ECO:0000313" key="2">
    <source>
        <dbReference type="Proteomes" id="UP000285882"/>
    </source>
</evidence>
<dbReference type="EMBL" id="CP025688">
    <property type="protein sequence ID" value="QAA22861.1"/>
    <property type="molecule type" value="Genomic_DNA"/>
</dbReference>
<dbReference type="Gene3D" id="1.10.287.1100">
    <property type="entry name" value="Sporulation inhibitor A"/>
    <property type="match status" value="1"/>
</dbReference>
<organism evidence="1 2">
    <name type="scientific">Sporolactobacillus terrae</name>
    <dbReference type="NCBI Taxonomy" id="269673"/>
    <lineage>
        <taxon>Bacteria</taxon>
        <taxon>Bacillati</taxon>
        <taxon>Bacillota</taxon>
        <taxon>Bacilli</taxon>
        <taxon>Bacillales</taxon>
        <taxon>Sporolactobacillaceae</taxon>
        <taxon>Sporolactobacillus</taxon>
    </lineage>
</organism>
<keyword evidence="2" id="KW-1185">Reference proteome</keyword>
<evidence type="ECO:0000313" key="1">
    <source>
        <dbReference type="EMBL" id="QAA22861.1"/>
    </source>
</evidence>
<dbReference type="InterPro" id="IPR015064">
    <property type="entry name" value="Sda"/>
</dbReference>
<protein>
    <submittedName>
        <fullName evidence="1">Sporulation histidine kinase inhibitor Sda</fullName>
    </submittedName>
</protein>
<dbReference type="InterPro" id="IPR036916">
    <property type="entry name" value="Sda_sf"/>
</dbReference>
<dbReference type="RefSeq" id="WP_037563254.1">
    <property type="nucleotide sequence ID" value="NZ_AP021853.1"/>
</dbReference>
<proteinExistence type="predicted"/>
<keyword evidence="1" id="KW-0649">Protein kinase inhibitor</keyword>
<accession>A0ABX5Q8B1</accession>